<dbReference type="AlphaFoldDB" id="A0A6G0WK76"/>
<organism evidence="2 3">
    <name type="scientific">Aphanomyces euteiches</name>
    <dbReference type="NCBI Taxonomy" id="100861"/>
    <lineage>
        <taxon>Eukaryota</taxon>
        <taxon>Sar</taxon>
        <taxon>Stramenopiles</taxon>
        <taxon>Oomycota</taxon>
        <taxon>Saprolegniomycetes</taxon>
        <taxon>Saprolegniales</taxon>
        <taxon>Verrucalvaceae</taxon>
        <taxon>Aphanomyces</taxon>
    </lineage>
</organism>
<sequence length="179" mass="20127">MFDAWIHGIFRQTQSCPDTHDAMDYTTTTNNKPTMSVHPRPRANSTDDDHTSSNPPHPRSNRPCPWDTKRALCRNCKHIYLKSLSPCAAHCSLDCQSNSAYLLAVTDSIRAVQDACKQPALPEPKNEPSSKACSATTPGYPQDDHEDDPDTLLRHTYVDLTTEKLELARPVEWNFSALY</sequence>
<reference evidence="2 3" key="1">
    <citation type="submission" date="2019-07" db="EMBL/GenBank/DDBJ databases">
        <title>Genomics analysis of Aphanomyces spp. identifies a new class of oomycete effector associated with host adaptation.</title>
        <authorList>
            <person name="Gaulin E."/>
        </authorList>
    </citation>
    <scope>NUCLEOTIDE SEQUENCE [LARGE SCALE GENOMIC DNA]</scope>
    <source>
        <strain evidence="2 3">ATCC 201684</strain>
    </source>
</reference>
<dbReference type="VEuPathDB" id="FungiDB:AeMF1_020691"/>
<protein>
    <submittedName>
        <fullName evidence="2">Uncharacterized protein</fullName>
    </submittedName>
</protein>
<feature type="compositionally biased region" description="Polar residues" evidence="1">
    <location>
        <begin position="127"/>
        <end position="139"/>
    </location>
</feature>
<evidence type="ECO:0000313" key="2">
    <source>
        <dbReference type="EMBL" id="KAF0727640.1"/>
    </source>
</evidence>
<feature type="region of interest" description="Disordered" evidence="1">
    <location>
        <begin position="119"/>
        <end position="150"/>
    </location>
</feature>
<feature type="compositionally biased region" description="Polar residues" evidence="1">
    <location>
        <begin position="25"/>
        <end position="34"/>
    </location>
</feature>
<name>A0A6G0WK76_9STRA</name>
<dbReference type="EMBL" id="VJMJ01000193">
    <property type="protein sequence ID" value="KAF0727640.1"/>
    <property type="molecule type" value="Genomic_DNA"/>
</dbReference>
<dbReference type="Proteomes" id="UP000481153">
    <property type="component" value="Unassembled WGS sequence"/>
</dbReference>
<proteinExistence type="predicted"/>
<evidence type="ECO:0000256" key="1">
    <source>
        <dbReference type="SAM" id="MobiDB-lite"/>
    </source>
</evidence>
<keyword evidence="3" id="KW-1185">Reference proteome</keyword>
<evidence type="ECO:0000313" key="3">
    <source>
        <dbReference type="Proteomes" id="UP000481153"/>
    </source>
</evidence>
<gene>
    <name evidence="2" type="ORF">Ae201684_014465</name>
</gene>
<feature type="region of interest" description="Disordered" evidence="1">
    <location>
        <begin position="20"/>
        <end position="64"/>
    </location>
</feature>
<accession>A0A6G0WK76</accession>
<comment type="caution">
    <text evidence="2">The sequence shown here is derived from an EMBL/GenBank/DDBJ whole genome shotgun (WGS) entry which is preliminary data.</text>
</comment>